<dbReference type="InterPro" id="IPR000326">
    <property type="entry name" value="PAP2/HPO"/>
</dbReference>
<evidence type="ECO:0000256" key="4">
    <source>
        <dbReference type="ARBA" id="ARBA00022989"/>
    </source>
</evidence>
<organism evidence="8 9">
    <name type="scientific">Trichobilharzia regenti</name>
    <name type="common">Nasal bird schistosome</name>
    <dbReference type="NCBI Taxonomy" id="157069"/>
    <lineage>
        <taxon>Eukaryota</taxon>
        <taxon>Metazoa</taxon>
        <taxon>Spiralia</taxon>
        <taxon>Lophotrochozoa</taxon>
        <taxon>Platyhelminthes</taxon>
        <taxon>Trematoda</taxon>
        <taxon>Digenea</taxon>
        <taxon>Strigeidida</taxon>
        <taxon>Schistosomatoidea</taxon>
        <taxon>Schistosomatidae</taxon>
        <taxon>Trichobilharzia</taxon>
    </lineage>
</organism>
<dbReference type="Pfam" id="PF01569">
    <property type="entry name" value="PAP2"/>
    <property type="match status" value="1"/>
</dbReference>
<evidence type="ECO:0000256" key="1">
    <source>
        <dbReference type="ARBA" id="ARBA00004141"/>
    </source>
</evidence>
<dbReference type="PANTHER" id="PTHR10165:SF103">
    <property type="entry name" value="PHOSPHOLIPID PHOSPHATASE HOMOLOG 1.2 HOMOLOG"/>
    <property type="match status" value="1"/>
</dbReference>
<evidence type="ECO:0000256" key="5">
    <source>
        <dbReference type="ARBA" id="ARBA00023136"/>
    </source>
</evidence>
<dbReference type="AlphaFoldDB" id="A0AA85JS77"/>
<keyword evidence="8" id="KW-1185">Reference proteome</keyword>
<feature type="transmembrane region" description="Helical" evidence="6">
    <location>
        <begin position="329"/>
        <end position="350"/>
    </location>
</feature>
<evidence type="ECO:0000256" key="3">
    <source>
        <dbReference type="ARBA" id="ARBA00022692"/>
    </source>
</evidence>
<protein>
    <recommendedName>
        <fullName evidence="7">Phosphatidic acid phosphatase type 2/haloperoxidase domain-containing protein</fullName>
    </recommendedName>
</protein>
<sequence length="548" mass="61381">MQSLMTSRPQRGGYREGSMMYSNAYRPSECNRFRSTSSTDKLQGGRQTRLCFTRLQEVHTEVNCEPVSKFSDMLNVKSRPDSELCDDNGLVNKSVAATGKALLNTVSQHRVTASECSSDPTSLQGITSQSEEIKPLIICEEEPKLSTSVIKEFENDELDGKLNICDNDHDTSLLFWLIMMSVIDQRVAHLSSDDSAKPELAVKDSSGGNLAVRQLSESRTTTASDPLLSSSPCVTQSSFVFLSTMKWTSMNSRALCNDYDSIGAFEKTKDIAQLSENKTSVNERVWRCARHSTLRCLDPDKRDWWTETRNILSMACASQCSRPKLNVPLFLRAASDLLTIILLHAVYFLIKFFGSRKWSFFCDDWSIKYPYKGNTVSSLAVCLYGYLTPIVIIVTVEIGTAIFRKKTERSYSIRSSLPFIYDFCIASLMSHGVCVFLTTLTKYNLGLQTVYTCQGTREDLIHDVFLSFLSGHASTAAAGVFFSVIYLQARLQLPPLPLFRPFIQYALIASLIYVCATRVTDHYHHATDVLAGLILGFLTSVFAVHRRA</sequence>
<name>A0AA85JS77_TRIRE</name>
<dbReference type="GO" id="GO:0007165">
    <property type="term" value="P:signal transduction"/>
    <property type="evidence" value="ECO:0007669"/>
    <property type="project" value="TreeGrafter"/>
</dbReference>
<dbReference type="InterPro" id="IPR043216">
    <property type="entry name" value="PAP-like"/>
</dbReference>
<keyword evidence="5 6" id="KW-0472">Membrane</keyword>
<evidence type="ECO:0000313" key="9">
    <source>
        <dbReference type="WBParaSite" id="TREG1_3750.2"/>
    </source>
</evidence>
<feature type="transmembrane region" description="Helical" evidence="6">
    <location>
        <begin position="498"/>
        <end position="519"/>
    </location>
</feature>
<reference evidence="9" key="2">
    <citation type="submission" date="2023-11" db="UniProtKB">
        <authorList>
            <consortium name="WormBaseParasite"/>
        </authorList>
    </citation>
    <scope>IDENTIFICATION</scope>
</reference>
<reference evidence="8" key="1">
    <citation type="submission" date="2022-06" db="EMBL/GenBank/DDBJ databases">
        <authorList>
            <person name="Berger JAMES D."/>
            <person name="Berger JAMES D."/>
        </authorList>
    </citation>
    <scope>NUCLEOTIDE SEQUENCE [LARGE SCALE GENOMIC DNA]</scope>
</reference>
<dbReference type="GO" id="GO:0006644">
    <property type="term" value="P:phospholipid metabolic process"/>
    <property type="evidence" value="ECO:0007669"/>
    <property type="project" value="InterPro"/>
</dbReference>
<feature type="transmembrane region" description="Helical" evidence="6">
    <location>
        <begin position="525"/>
        <end position="544"/>
    </location>
</feature>
<keyword evidence="4 6" id="KW-1133">Transmembrane helix</keyword>
<feature type="transmembrane region" description="Helical" evidence="6">
    <location>
        <begin position="460"/>
        <end position="486"/>
    </location>
</feature>
<accession>A0AA85JS77</accession>
<feature type="transmembrane region" description="Helical" evidence="6">
    <location>
        <begin position="419"/>
        <end position="440"/>
    </location>
</feature>
<keyword evidence="3 6" id="KW-0812">Transmembrane</keyword>
<dbReference type="SMART" id="SM00014">
    <property type="entry name" value="acidPPc"/>
    <property type="match status" value="1"/>
</dbReference>
<feature type="transmembrane region" description="Helical" evidence="6">
    <location>
        <begin position="376"/>
        <end position="398"/>
    </location>
</feature>
<dbReference type="PANTHER" id="PTHR10165">
    <property type="entry name" value="LIPID PHOSPHATE PHOSPHATASE"/>
    <property type="match status" value="1"/>
</dbReference>
<dbReference type="InterPro" id="IPR036938">
    <property type="entry name" value="PAP2/HPO_sf"/>
</dbReference>
<dbReference type="Proteomes" id="UP000050795">
    <property type="component" value="Unassembled WGS sequence"/>
</dbReference>
<proteinExistence type="inferred from homology"/>
<dbReference type="GO" id="GO:0046839">
    <property type="term" value="P:phospholipid dephosphorylation"/>
    <property type="evidence" value="ECO:0007669"/>
    <property type="project" value="TreeGrafter"/>
</dbReference>
<evidence type="ECO:0000313" key="8">
    <source>
        <dbReference type="Proteomes" id="UP000050795"/>
    </source>
</evidence>
<dbReference type="Gene3D" id="1.20.144.10">
    <property type="entry name" value="Phosphatidic acid phosphatase type 2/haloperoxidase"/>
    <property type="match status" value="1"/>
</dbReference>
<dbReference type="SUPFAM" id="SSF48317">
    <property type="entry name" value="Acid phosphatase/Vanadium-dependent haloperoxidase"/>
    <property type="match status" value="1"/>
</dbReference>
<evidence type="ECO:0000256" key="2">
    <source>
        <dbReference type="ARBA" id="ARBA00008816"/>
    </source>
</evidence>
<evidence type="ECO:0000259" key="7">
    <source>
        <dbReference type="SMART" id="SM00014"/>
    </source>
</evidence>
<evidence type="ECO:0000256" key="6">
    <source>
        <dbReference type="SAM" id="Phobius"/>
    </source>
</evidence>
<comment type="subcellular location">
    <subcellularLocation>
        <location evidence="1">Membrane</location>
        <topology evidence="1">Multi-pass membrane protein</topology>
    </subcellularLocation>
</comment>
<dbReference type="GO" id="GO:0005886">
    <property type="term" value="C:plasma membrane"/>
    <property type="evidence" value="ECO:0007669"/>
    <property type="project" value="TreeGrafter"/>
</dbReference>
<comment type="similarity">
    <text evidence="2">Belongs to the PA-phosphatase related phosphoesterase family.</text>
</comment>
<dbReference type="WBParaSite" id="TREG1_3750.2">
    <property type="protein sequence ID" value="TREG1_3750.2"/>
    <property type="gene ID" value="TREG1_3750"/>
</dbReference>
<feature type="domain" description="Phosphatidic acid phosphatase type 2/haloperoxidase" evidence="7">
    <location>
        <begin position="423"/>
        <end position="544"/>
    </location>
</feature>
<dbReference type="GO" id="GO:0008195">
    <property type="term" value="F:phosphatidate phosphatase activity"/>
    <property type="evidence" value="ECO:0007669"/>
    <property type="project" value="TreeGrafter"/>
</dbReference>